<reference evidence="1 2" key="1">
    <citation type="submission" date="2016-04" db="EMBL/GenBank/DDBJ databases">
        <title>A degradative enzymes factory behind the ericoid mycorrhizal symbiosis.</title>
        <authorList>
            <consortium name="DOE Joint Genome Institute"/>
            <person name="Martino E."/>
            <person name="Morin E."/>
            <person name="Grelet G."/>
            <person name="Kuo A."/>
            <person name="Kohler A."/>
            <person name="Daghino S."/>
            <person name="Barry K."/>
            <person name="Choi C."/>
            <person name="Cichocki N."/>
            <person name="Clum A."/>
            <person name="Copeland A."/>
            <person name="Hainaut M."/>
            <person name="Haridas S."/>
            <person name="Labutti K."/>
            <person name="Lindquist E."/>
            <person name="Lipzen A."/>
            <person name="Khouja H.-R."/>
            <person name="Murat C."/>
            <person name="Ohm R."/>
            <person name="Olson A."/>
            <person name="Spatafora J."/>
            <person name="Veneault-Fourrey C."/>
            <person name="Henrissat B."/>
            <person name="Grigoriev I."/>
            <person name="Martin F."/>
            <person name="Perotto S."/>
        </authorList>
    </citation>
    <scope>NUCLEOTIDE SEQUENCE [LARGE SCALE GENOMIC DNA]</scope>
    <source>
        <strain evidence="1 2">F</strain>
    </source>
</reference>
<evidence type="ECO:0000313" key="2">
    <source>
        <dbReference type="Proteomes" id="UP000235786"/>
    </source>
</evidence>
<organism evidence="1 2">
    <name type="scientific">Hyaloscypha variabilis (strain UAMH 11265 / GT02V1 / F)</name>
    <name type="common">Meliniomyces variabilis</name>
    <dbReference type="NCBI Taxonomy" id="1149755"/>
    <lineage>
        <taxon>Eukaryota</taxon>
        <taxon>Fungi</taxon>
        <taxon>Dikarya</taxon>
        <taxon>Ascomycota</taxon>
        <taxon>Pezizomycotina</taxon>
        <taxon>Leotiomycetes</taxon>
        <taxon>Helotiales</taxon>
        <taxon>Hyaloscyphaceae</taxon>
        <taxon>Hyaloscypha</taxon>
        <taxon>Hyaloscypha variabilis</taxon>
    </lineage>
</organism>
<evidence type="ECO:0000313" key="1">
    <source>
        <dbReference type="EMBL" id="PMD29987.1"/>
    </source>
</evidence>
<dbReference type="OrthoDB" id="10380125at2759"/>
<dbReference type="Proteomes" id="UP000235786">
    <property type="component" value="Unassembled WGS sequence"/>
</dbReference>
<dbReference type="EMBL" id="KZ613970">
    <property type="protein sequence ID" value="PMD29987.1"/>
    <property type="molecule type" value="Genomic_DNA"/>
</dbReference>
<dbReference type="AlphaFoldDB" id="A0A2J6QUP5"/>
<name>A0A2J6QUP5_HYAVF</name>
<accession>A0A2J6QUP5</accession>
<keyword evidence="2" id="KW-1185">Reference proteome</keyword>
<gene>
    <name evidence="1" type="ORF">L207DRAFT_538440</name>
</gene>
<proteinExistence type="predicted"/>
<sequence>MEQITDLEKLIESCRGTRVSSATIQDFYSQRESIEECFIDSIAETHVNSSGGGAYEQCCLLAASLHFYVIIRPFPIWSGVQSILLMKLKDALMKTDSISCWGDDIELFLWVLMEAAAVEDSLKPWFTQLLTHTLRTFVPKPSLKRIKDILRKFLWNERTSSPACEKVYKDIQDTLS</sequence>
<protein>
    <submittedName>
        <fullName evidence="1">Uncharacterized protein</fullName>
    </submittedName>
</protein>